<dbReference type="HOGENOM" id="CLU_1141901_0_0_5"/>
<organism evidence="2 3">
    <name type="scientific">Roseobacter litoralis (strain ATCC 49566 / DSM 6996 / JCM 21268 / NBRC 15278 / OCh 149)</name>
    <dbReference type="NCBI Taxonomy" id="391595"/>
    <lineage>
        <taxon>Bacteria</taxon>
        <taxon>Pseudomonadati</taxon>
        <taxon>Pseudomonadota</taxon>
        <taxon>Alphaproteobacteria</taxon>
        <taxon>Rhodobacterales</taxon>
        <taxon>Roseobacteraceae</taxon>
        <taxon>Roseobacter</taxon>
    </lineage>
</organism>
<feature type="compositionally biased region" description="Polar residues" evidence="1">
    <location>
        <begin position="232"/>
        <end position="243"/>
    </location>
</feature>
<dbReference type="AlphaFoldDB" id="F7ZJN9"/>
<accession>F7ZJN9</accession>
<dbReference type="EMBL" id="CP002623">
    <property type="protein sequence ID" value="AEI93870.1"/>
    <property type="molecule type" value="Genomic_DNA"/>
</dbReference>
<keyword evidence="3" id="KW-1185">Reference proteome</keyword>
<evidence type="ECO:0000256" key="1">
    <source>
        <dbReference type="SAM" id="MobiDB-lite"/>
    </source>
</evidence>
<dbReference type="OrthoDB" id="7864160at2"/>
<feature type="region of interest" description="Disordered" evidence="1">
    <location>
        <begin position="181"/>
        <end position="243"/>
    </location>
</feature>
<dbReference type="eggNOG" id="ENOG50338SD">
    <property type="taxonomic scope" value="Bacteria"/>
</dbReference>
<dbReference type="KEGG" id="rli:RLO149_c018820"/>
<reference evidence="2 3" key="1">
    <citation type="journal article" date="2011" name="BMC Genomics">
        <title>Comparative genome analysis and genome-guided physiological analysis of Roseobacter litoralis.</title>
        <authorList>
            <person name="Kalhoefer D."/>
            <person name="Thole S."/>
            <person name="Voget S."/>
            <person name="Lehmann R."/>
            <person name="Liesegang H."/>
            <person name="Wollher A."/>
            <person name="Daniel R."/>
            <person name="Simon M."/>
            <person name="Brinkhoff T."/>
        </authorList>
    </citation>
    <scope>NUCLEOTIDE SEQUENCE [LARGE SCALE GENOMIC DNA]</scope>
    <source>
        <strain evidence="3">ATCC 49566 / DSM 6996 / JCM 21268 / NBRC 15278 / OCh 149</strain>
    </source>
</reference>
<feature type="compositionally biased region" description="Basic and acidic residues" evidence="1">
    <location>
        <begin position="202"/>
        <end position="213"/>
    </location>
</feature>
<evidence type="ECO:0000313" key="2">
    <source>
        <dbReference type="EMBL" id="AEI93870.1"/>
    </source>
</evidence>
<sequence>MSNSGKNETGRLFDDLQREIAGLDVGRQTRFFVDGGSDPDGSKREKSDRAVTRALTALERLLSQDAEYAQLYHEVRDDVARIEMVVTNELMAAQGKAMAEAATVFDMRNRAGTLPDGTVVFRSAETGEVFTEDGKALAAGDEEDVTWKKDSPSWEDYSAAVDRTDAAQQRVRDLQTYQAEVLQPARDKLEDQDNPPTEQELEDIKRDIFERAPDGLNVSAEPPVAELADSSPIPTSTVAKPSV</sequence>
<protein>
    <submittedName>
        <fullName evidence="2">Uncharacterized protein</fullName>
    </submittedName>
</protein>
<proteinExistence type="predicted"/>
<name>F7ZJN9_ROSLO</name>
<evidence type="ECO:0000313" key="3">
    <source>
        <dbReference type="Proteomes" id="UP000001353"/>
    </source>
</evidence>
<dbReference type="RefSeq" id="WP_013961798.1">
    <property type="nucleotide sequence ID" value="NC_015730.1"/>
</dbReference>
<dbReference type="Proteomes" id="UP000001353">
    <property type="component" value="Chromosome"/>
</dbReference>
<gene>
    <name evidence="2" type="ordered locus">RLO149_c018820</name>
</gene>